<dbReference type="GO" id="GO:0005802">
    <property type="term" value="C:trans-Golgi network"/>
    <property type="evidence" value="ECO:0007669"/>
    <property type="project" value="EnsemblFungi"/>
</dbReference>
<comment type="similarity">
    <text evidence="6">Belongs to the DOP1 family.</text>
</comment>
<dbReference type="GO" id="GO:0000139">
    <property type="term" value="C:Golgi membrane"/>
    <property type="evidence" value="ECO:0007669"/>
    <property type="project" value="UniProtKB-SubCell"/>
</dbReference>
<dbReference type="SUPFAM" id="SSF48371">
    <property type="entry name" value="ARM repeat"/>
    <property type="match status" value="1"/>
</dbReference>
<organism evidence="11 12">
    <name type="scientific">Candida glabrata</name>
    <name type="common">Yeast</name>
    <name type="synonym">Torulopsis glabrata</name>
    <dbReference type="NCBI Taxonomy" id="5478"/>
    <lineage>
        <taxon>Eukaryota</taxon>
        <taxon>Fungi</taxon>
        <taxon>Dikarya</taxon>
        <taxon>Ascomycota</taxon>
        <taxon>Saccharomycotina</taxon>
        <taxon>Saccharomycetes</taxon>
        <taxon>Saccharomycetales</taxon>
        <taxon>Saccharomycetaceae</taxon>
        <taxon>Nakaseomyces</taxon>
    </lineage>
</organism>
<comment type="subcellular location">
    <subcellularLocation>
        <location evidence="1">Golgi apparatus membrane</location>
        <topology evidence="1">Peripheral membrane protein</topology>
    </subcellularLocation>
</comment>
<evidence type="ECO:0000256" key="1">
    <source>
        <dbReference type="ARBA" id="ARBA00004395"/>
    </source>
</evidence>
<dbReference type="InterPro" id="IPR007249">
    <property type="entry name" value="DOP1_N"/>
</dbReference>
<dbReference type="GO" id="GO:0015031">
    <property type="term" value="P:protein transport"/>
    <property type="evidence" value="ECO:0007669"/>
    <property type="project" value="UniProtKB-KW"/>
</dbReference>
<sequence>MSLPLKPLTLDSNSKQLDSRQKKFCSNVEKAIKKFDLVNEWADYIASLGTLLKALQSWSPKFQNVKYFVPYPYDVSRRLSSSLSPSLPAGVHLKTLEVYTYIFENIGIEALAHECNIWIPGILPLMTYASMSVRSRVIELYDNYILTLPSEILKVIIRPLLSSLFPGLEDESSEYLDQTIKLIETLQENLGDDSLFWQTCFLVISTYSDRRAGGLVWLTRKFPSLNAIPHKIAERNKIKVNSTGGSTNSMQDRKKVKEDALATLLPSAKNLVTPEPGLLIRCLVSCLEPENDILIKRGILDLLLQRVRIDSPVIQVLISPEDKKLLIMSCCKTTLNKDMSLNRRVWNWCLGFSSSTTRSSNGSTTSVNSGASDKGDNSQDKSNEYFRTNGLLCLKQGIEDLLYNETDVVTAFKLCISIMDRWEIGSMIIPTIFTNLLLASYKMKENELVMKAAGVFFDAVETNIIWGNVINHFFITNDIFLIQFVTNNFNISTDEEIIVNHLPLVLLSLLTEYEIFAELDGAKQTQYYNLCYNILTVIPERAFTTISNSTVMDISHISDGSVIEAIKCYYGKVSDPSSFMISDANSIERPYSMEVMTALILNKTTNIVLSQLHNQLHLNDATKLFIYTYEKIPESNQQAKKIDTIDDELSNTVFGSLKKITETDMEYISGLVDLFGNYLCKRMDFIESIKLLNLLVQSLWPFLKVPKSQDPAIRCLESIERSIPTDYVESAVANAFAKEESLNVRIDVLNLLWISLPQTSTLYIRPLEIIFDELNNSQNPYYLSVSKWIYSLNTAGTINNLFRIIMNQLSEFEFFKRDTIKETDDLDMFTYRIQIIKNVLSTNNHSILKTFASEINTTVMIKTLGNEDVSTYKSCCVAIIINFLKKQNNTHPRSIRSSLVLLDLLLDGSEANFKEIVIFLLEKSSFYISQGEIESELIAVALIDIVSKVLMISHQNGIKLDIFDDNSTHLKYIDYLVTSVSTMEGPFIVTAYVKLLSESIAYFENSIFRTILPLTASMVQCIGRLFEKEKESGGYLEPILLLLGGLEELLEVSHGFLTAGEKDNYFGNTAKSDFLQSVVSNVFSSENTAVDIKIQGERDVIIQSFKQVTNSAYRIWSWAHIQSRISLKSNPSNSGTHANYKLKFGAKKLLEKLYILEPLETLETLISTNKNETTVPLIQALDGNRPALTIPSYFSSIVLRCNKNSTVRFSSNTSSKTTTFKGMKSDPSLLNKLHADAIMQNLLDYVKTLENTAMEDFYGDYILFLKEVSNNQYLYKNVCLQVMDLCVVIADKLSRSKFGEQKRPRKDLSDLCFKYIPAAVEGLAKSKENYNHILETLTKVTRNITLLLNENESGDKVHAVITSIISNIVVPHLKTEDAVFSMPEFMSLLTELVKVSGRVKLWRQVIGDAFNDDTVLIEILQNIKWQDIIFKWSDYEEHKYKLLSDLTMLVTTKKSALAPTAISFNSWGDSEDNTKKKNVLRIAYLLMISPKDYYLMHFEPLISYALSTLSSQEHTFKSEFWALLRVIFMKFSLSHFTSTWPLISYALQTNLQEFYENIQIQNFTNPEATFQLCKTLDQLLAMNIEGFCATNEWIFIIDTINCIYKTNSYVALADSIASCKEFEITTMDDLNLSKNISSFKPLLLGVHKIDRHNQLRSFFQNLSYVHYESTYMMVKFDTNEFLNDTNSDLLYLIKKS</sequence>
<proteinExistence type="inferred from homology"/>
<dbReference type="Pfam" id="PF04118">
    <property type="entry name" value="Dopey_N"/>
    <property type="match status" value="1"/>
</dbReference>
<dbReference type="VEuPathDB" id="FungiDB:CAGL0B01551g"/>
<evidence type="ECO:0000313" key="11">
    <source>
        <dbReference type="EMBL" id="KTB03879.1"/>
    </source>
</evidence>
<dbReference type="GO" id="GO:0005768">
    <property type="term" value="C:endosome"/>
    <property type="evidence" value="ECO:0007669"/>
    <property type="project" value="EnsemblFungi"/>
</dbReference>
<dbReference type="Proteomes" id="UP000054886">
    <property type="component" value="Unassembled WGS sequence"/>
</dbReference>
<evidence type="ECO:0000259" key="9">
    <source>
        <dbReference type="Pfam" id="PF24597"/>
    </source>
</evidence>
<dbReference type="GO" id="GO:0042147">
    <property type="term" value="P:retrograde transport, endosome to Golgi"/>
    <property type="evidence" value="ECO:0007669"/>
    <property type="project" value="EnsemblFungi"/>
</dbReference>
<evidence type="ECO:0000256" key="3">
    <source>
        <dbReference type="ARBA" id="ARBA00022927"/>
    </source>
</evidence>
<evidence type="ECO:0000259" key="8">
    <source>
        <dbReference type="Pfam" id="PF04118"/>
    </source>
</evidence>
<dbReference type="VEuPathDB" id="FungiDB:GWK60_B01353"/>
<feature type="domain" description="DOP1-like C-terminal" evidence="10">
    <location>
        <begin position="1242"/>
        <end position="1671"/>
    </location>
</feature>
<dbReference type="Pfam" id="PF24597">
    <property type="entry name" value="TPR_DOP1_M"/>
    <property type="match status" value="1"/>
</dbReference>
<evidence type="ECO:0000256" key="5">
    <source>
        <dbReference type="ARBA" id="ARBA00023136"/>
    </source>
</evidence>
<dbReference type="InterPro" id="IPR056457">
    <property type="entry name" value="DOP1_C"/>
</dbReference>
<feature type="domain" description="DOP1 N-terminal" evidence="8">
    <location>
        <begin position="18"/>
        <end position="352"/>
    </location>
</feature>
<name>A0A0W0DEX5_CANGB</name>
<evidence type="ECO:0000256" key="6">
    <source>
        <dbReference type="ARBA" id="ARBA00046326"/>
    </source>
</evidence>
<keyword evidence="3" id="KW-0653">Protein transport</keyword>
<evidence type="ECO:0000313" key="12">
    <source>
        <dbReference type="Proteomes" id="UP000054886"/>
    </source>
</evidence>
<keyword evidence="2" id="KW-0813">Transport</keyword>
<comment type="caution">
    <text evidence="11">The sequence shown here is derived from an EMBL/GenBank/DDBJ whole genome shotgun (WGS) entry which is preliminary data.</text>
</comment>
<evidence type="ECO:0000259" key="10">
    <source>
        <dbReference type="Pfam" id="PF24598"/>
    </source>
</evidence>
<dbReference type="VEuPathDB" id="FungiDB:GVI51_B01397"/>
<dbReference type="InterPro" id="IPR056458">
    <property type="entry name" value="TPR_DOP1_M"/>
</dbReference>
<protein>
    <submittedName>
        <fullName evidence="11">Protein dopey</fullName>
    </submittedName>
</protein>
<feature type="region of interest" description="Disordered" evidence="7">
    <location>
        <begin position="356"/>
        <end position="380"/>
    </location>
</feature>
<dbReference type="PANTHER" id="PTHR14042">
    <property type="entry name" value="DOPEY-RELATED"/>
    <property type="match status" value="1"/>
</dbReference>
<gene>
    <name evidence="11" type="ORF">AO440_000228</name>
</gene>
<evidence type="ECO:0000256" key="7">
    <source>
        <dbReference type="SAM" id="MobiDB-lite"/>
    </source>
</evidence>
<dbReference type="GO" id="GO:0000902">
    <property type="term" value="P:cell morphogenesis"/>
    <property type="evidence" value="ECO:0007669"/>
    <property type="project" value="EnsemblFungi"/>
</dbReference>
<reference evidence="11 12" key="1">
    <citation type="submission" date="2015-10" db="EMBL/GenBank/DDBJ databases">
        <title>Draft genomes sequences of Candida glabrata isolates 1A, 1B, 2A, 2B, 3A and 3B.</title>
        <authorList>
            <person name="Haavelsrud O.E."/>
            <person name="Gaustad P."/>
        </authorList>
    </citation>
    <scope>NUCLEOTIDE SEQUENCE [LARGE SCALE GENOMIC DNA]</scope>
    <source>
        <strain evidence="11">910700640</strain>
    </source>
</reference>
<feature type="compositionally biased region" description="Low complexity" evidence="7">
    <location>
        <begin position="356"/>
        <end position="372"/>
    </location>
</feature>
<dbReference type="EMBL" id="LLZZ01000118">
    <property type="protein sequence ID" value="KTB03879.1"/>
    <property type="molecule type" value="Genomic_DNA"/>
</dbReference>
<dbReference type="VEuPathDB" id="FungiDB:B1J91_B01551g"/>
<dbReference type="GO" id="GO:0000301">
    <property type="term" value="P:retrograde transport, vesicle recycling within Golgi"/>
    <property type="evidence" value="ECO:0007669"/>
    <property type="project" value="EnsemblFungi"/>
</dbReference>
<accession>A0A0W0DEX5</accession>
<evidence type="ECO:0000256" key="4">
    <source>
        <dbReference type="ARBA" id="ARBA00023034"/>
    </source>
</evidence>
<dbReference type="InterPro" id="IPR040314">
    <property type="entry name" value="DOP1"/>
</dbReference>
<keyword evidence="5" id="KW-0472">Membrane</keyword>
<dbReference type="GO" id="GO:0005829">
    <property type="term" value="C:cytosol"/>
    <property type="evidence" value="ECO:0007669"/>
    <property type="project" value="GOC"/>
</dbReference>
<evidence type="ECO:0000256" key="2">
    <source>
        <dbReference type="ARBA" id="ARBA00022448"/>
    </source>
</evidence>
<dbReference type="PANTHER" id="PTHR14042:SF24">
    <property type="entry name" value="PROTEIN DOPEY-1 HOMOLOG"/>
    <property type="match status" value="1"/>
</dbReference>
<dbReference type="GO" id="GO:0007029">
    <property type="term" value="P:endoplasmic reticulum organization"/>
    <property type="evidence" value="ECO:0007669"/>
    <property type="project" value="EnsemblFungi"/>
</dbReference>
<dbReference type="InterPro" id="IPR016024">
    <property type="entry name" value="ARM-type_fold"/>
</dbReference>
<dbReference type="GO" id="GO:0006895">
    <property type="term" value="P:Golgi to endosome transport"/>
    <property type="evidence" value="ECO:0007669"/>
    <property type="project" value="EnsemblFungi"/>
</dbReference>
<keyword evidence="4" id="KW-0333">Golgi apparatus</keyword>
<dbReference type="GO" id="GO:0042802">
    <property type="term" value="F:identical protein binding"/>
    <property type="evidence" value="ECO:0007669"/>
    <property type="project" value="EnsemblFungi"/>
</dbReference>
<dbReference type="Pfam" id="PF24598">
    <property type="entry name" value="DOP1_C"/>
    <property type="match status" value="1"/>
</dbReference>
<feature type="domain" description="DOP1-like middle TPR" evidence="9">
    <location>
        <begin position="385"/>
        <end position="570"/>
    </location>
</feature>